<dbReference type="AlphaFoldDB" id="A0A975C0I4"/>
<dbReference type="Proteomes" id="UP000663918">
    <property type="component" value="Chromosome"/>
</dbReference>
<keyword evidence="1" id="KW-0732">Signal</keyword>
<feature type="chain" id="PRO_5037524533" evidence="1">
    <location>
        <begin position="23"/>
        <end position="457"/>
    </location>
</feature>
<dbReference type="KEGG" id="bgoe:IFJ75_00680"/>
<dbReference type="GO" id="GO:0008235">
    <property type="term" value="F:metalloexopeptidase activity"/>
    <property type="evidence" value="ECO:0007669"/>
    <property type="project" value="InterPro"/>
</dbReference>
<protein>
    <submittedName>
        <fullName evidence="3">M28 family peptidase</fullName>
    </submittedName>
</protein>
<dbReference type="SUPFAM" id="SSF53187">
    <property type="entry name" value="Zn-dependent exopeptidases"/>
    <property type="match status" value="1"/>
</dbReference>
<proteinExistence type="predicted"/>
<reference evidence="3" key="1">
    <citation type="submission" date="2020-09" db="EMBL/GenBank/DDBJ databases">
        <title>Brevundimonas sp. LVF2 isolated from a puddle in Goettingen, Germany.</title>
        <authorList>
            <person name="Friedrich I."/>
            <person name="Klassen A."/>
            <person name="Hannes N."/>
            <person name="Schneider D."/>
            <person name="Hertel R."/>
            <person name="Daniel R."/>
        </authorList>
    </citation>
    <scope>NUCLEOTIDE SEQUENCE</scope>
    <source>
        <strain evidence="3">LVF2</strain>
    </source>
</reference>
<keyword evidence="4" id="KW-1185">Reference proteome</keyword>
<dbReference type="Gene3D" id="3.50.30.30">
    <property type="match status" value="1"/>
</dbReference>
<gene>
    <name evidence="3" type="ORF">IFJ75_00680</name>
</gene>
<dbReference type="InterPro" id="IPR045175">
    <property type="entry name" value="M28_fam"/>
</dbReference>
<evidence type="ECO:0000259" key="2">
    <source>
        <dbReference type="Pfam" id="PF04389"/>
    </source>
</evidence>
<dbReference type="InterPro" id="IPR007484">
    <property type="entry name" value="Peptidase_M28"/>
</dbReference>
<evidence type="ECO:0000256" key="1">
    <source>
        <dbReference type="SAM" id="SignalP"/>
    </source>
</evidence>
<dbReference type="EMBL" id="CP062222">
    <property type="protein sequence ID" value="QTC91486.1"/>
    <property type="molecule type" value="Genomic_DNA"/>
</dbReference>
<accession>A0A975C0I4</accession>
<dbReference type="GO" id="GO:0006508">
    <property type="term" value="P:proteolysis"/>
    <property type="evidence" value="ECO:0007669"/>
    <property type="project" value="InterPro"/>
</dbReference>
<evidence type="ECO:0000313" key="3">
    <source>
        <dbReference type="EMBL" id="QTC91486.1"/>
    </source>
</evidence>
<name>A0A975C0I4_9CAUL</name>
<dbReference type="Pfam" id="PF04389">
    <property type="entry name" value="Peptidase_M28"/>
    <property type="match status" value="1"/>
</dbReference>
<organism evidence="3 4">
    <name type="scientific">Brevundimonas goettingensis</name>
    <dbReference type="NCBI Taxonomy" id="2774190"/>
    <lineage>
        <taxon>Bacteria</taxon>
        <taxon>Pseudomonadati</taxon>
        <taxon>Pseudomonadota</taxon>
        <taxon>Alphaproteobacteria</taxon>
        <taxon>Caulobacterales</taxon>
        <taxon>Caulobacteraceae</taxon>
        <taxon>Brevundimonas</taxon>
    </lineage>
</organism>
<feature type="domain" description="Peptidase M28" evidence="2">
    <location>
        <begin position="238"/>
        <end position="428"/>
    </location>
</feature>
<dbReference type="Gene3D" id="3.40.630.10">
    <property type="entry name" value="Zn peptidases"/>
    <property type="match status" value="1"/>
</dbReference>
<dbReference type="PANTHER" id="PTHR12147">
    <property type="entry name" value="METALLOPEPTIDASE M28 FAMILY MEMBER"/>
    <property type="match status" value="1"/>
</dbReference>
<evidence type="ECO:0000313" key="4">
    <source>
        <dbReference type="Proteomes" id="UP000663918"/>
    </source>
</evidence>
<dbReference type="RefSeq" id="WP_207870663.1">
    <property type="nucleotide sequence ID" value="NZ_CP062222.1"/>
</dbReference>
<feature type="signal peptide" evidence="1">
    <location>
        <begin position="1"/>
        <end position="22"/>
    </location>
</feature>
<sequence>MSKRHALIAAAILALTSASAHAQSTAGGWQVKQEWVAAHEAFLAGDALRGRGSATPDEGIAAAYVAAMFQSYGLSMAPGMTSYLQTAGVTKTTLGNNASLTVGGVTLTQGAGLSVLLGSGTAHSGTLTVGGDDPAAFPAADAVLIAPPEGNTGLSWISAAASKGATLIIVRETDALKARAASRPPRPTYRLTDAAPRQKMIDAVIVSAADYDRLKALAGTVAAIDPGAVQRAETTTTNAIGFLPGSDPSAGVLLISAHLDHLGVRPDGTIMHGANDDASGTTAVLELAHALSSGEAHRRGILFVAYGSEEIGGLGSTYFGEHPPVPLTDIVANLEIEMIGAQDPKMEPGVMMMTGFERSNFGPTLKEKGALVAPDMYPEQNFFQRSDNFSLALKGIVAHTVSGWAVTPTYHSPDDDIAHLDLPFMTRAIQSLIEPLRWMASSDFTPEWAPGGRPEPR</sequence>
<dbReference type="PANTHER" id="PTHR12147:SF26">
    <property type="entry name" value="PEPTIDASE M28 DOMAIN-CONTAINING PROTEIN"/>
    <property type="match status" value="1"/>
</dbReference>